<accession>A0A813LX36</accession>
<comment type="caution">
    <text evidence="10">The sequence shown here is derived from an EMBL/GenBank/DDBJ whole genome shotgun (WGS) entry which is preliminary data.</text>
</comment>
<keyword evidence="4" id="KW-0804">Transcription</keyword>
<dbReference type="GO" id="GO:0005666">
    <property type="term" value="C:RNA polymerase III complex"/>
    <property type="evidence" value="ECO:0007669"/>
    <property type="project" value="TreeGrafter"/>
</dbReference>
<keyword evidence="11" id="KW-1185">Reference proteome</keyword>
<dbReference type="PANTHER" id="PTHR10535:SF0">
    <property type="entry name" value="DNA-DIRECTED RNA POLYMERASES I, II, AND III SUBUNIT RPABC1"/>
    <property type="match status" value="1"/>
</dbReference>
<dbReference type="SUPFAM" id="SSF55287">
    <property type="entry name" value="RPB5-like RNA polymerase subunit"/>
    <property type="match status" value="1"/>
</dbReference>
<comment type="subcellular location">
    <subcellularLocation>
        <location evidence="1">Nucleus</location>
    </subcellularLocation>
</comment>
<dbReference type="OrthoDB" id="248779at2759"/>
<evidence type="ECO:0000256" key="1">
    <source>
        <dbReference type="ARBA" id="ARBA00004123"/>
    </source>
</evidence>
<keyword evidence="5" id="KW-0539">Nucleus</keyword>
<evidence type="ECO:0000256" key="3">
    <source>
        <dbReference type="ARBA" id="ARBA00022478"/>
    </source>
</evidence>
<dbReference type="InterPro" id="IPR035913">
    <property type="entry name" value="RPB5-like_sf"/>
</dbReference>
<dbReference type="InterPro" id="IPR005571">
    <property type="entry name" value="RNA_pol_Rpb5_N"/>
</dbReference>
<dbReference type="AlphaFoldDB" id="A0A813LX36"/>
<reference evidence="10" key="1">
    <citation type="submission" date="2021-02" db="EMBL/GenBank/DDBJ databases">
        <authorList>
            <person name="Nowell W R."/>
        </authorList>
    </citation>
    <scope>NUCLEOTIDE SEQUENCE</scope>
    <source>
        <strain evidence="10">Ploen Becks lab</strain>
    </source>
</reference>
<dbReference type="HAMAP" id="MF_00025">
    <property type="entry name" value="RNApol_Rpo5_RPB5"/>
    <property type="match status" value="1"/>
</dbReference>
<evidence type="ECO:0000259" key="8">
    <source>
        <dbReference type="Pfam" id="PF01191"/>
    </source>
</evidence>
<feature type="domain" description="RNA polymerase Rpb5 N-terminal" evidence="9">
    <location>
        <begin position="5"/>
        <end position="95"/>
    </location>
</feature>
<feature type="domain" description="RNA polymerase subunit H/Rpb5 C-terminal" evidence="8">
    <location>
        <begin position="138"/>
        <end position="210"/>
    </location>
</feature>
<dbReference type="FunFam" id="3.40.1340.10:FF:000001">
    <property type="entry name" value="DNA-directed RNA polymerases I, II, and III subunit RPABC1"/>
    <property type="match status" value="1"/>
</dbReference>
<dbReference type="Gene3D" id="3.40.1340.10">
    <property type="entry name" value="RNA polymerase, Rpb5, N-terminal domain"/>
    <property type="match status" value="1"/>
</dbReference>
<dbReference type="GO" id="GO:0003899">
    <property type="term" value="F:DNA-directed RNA polymerase activity"/>
    <property type="evidence" value="ECO:0007669"/>
    <property type="project" value="InterPro"/>
</dbReference>
<dbReference type="GO" id="GO:0003677">
    <property type="term" value="F:DNA binding"/>
    <property type="evidence" value="ECO:0007669"/>
    <property type="project" value="InterPro"/>
</dbReference>
<evidence type="ECO:0000256" key="5">
    <source>
        <dbReference type="ARBA" id="ARBA00023242"/>
    </source>
</evidence>
<dbReference type="InterPro" id="IPR014381">
    <property type="entry name" value="Arch_Rpo5/euc_Rpb5"/>
</dbReference>
<dbReference type="PANTHER" id="PTHR10535">
    <property type="entry name" value="DNA-DIRECTED RNA POLYMERASES I, II, AND III SUBUNIT RPABC1"/>
    <property type="match status" value="1"/>
</dbReference>
<dbReference type="FunFam" id="3.90.940.20:FF:000001">
    <property type="entry name" value="DNA-directed RNA polymerases I, II, and III subunit RPABC1"/>
    <property type="match status" value="1"/>
</dbReference>
<dbReference type="Pfam" id="PF03871">
    <property type="entry name" value="RNA_pol_Rpb5_N"/>
    <property type="match status" value="1"/>
</dbReference>
<sequence>MADDEQETYKLWKIRKTALTLCHDRGYLVTSDELEQTLEQFKQAYGDKPSQGEPSRSRLTLLVSHTVDTADQFYVFFCEEKKIGQKTLENYVRKMEEQNISRAIVVVQDGLTPSAKKLIENLKPNVIIEPFMEAELMINITNHFLVPQHVLLTADEKKELLIRYKLKENQLPRIRQDDPIARYFGLKKGQVVRIIRTSETAGRYVTYRLVC</sequence>
<dbReference type="SUPFAM" id="SSF53036">
    <property type="entry name" value="Eukaryotic RPB5 N-terminal domain"/>
    <property type="match status" value="1"/>
</dbReference>
<gene>
    <name evidence="10" type="ORF">OXX778_LOCUS609</name>
</gene>
<evidence type="ECO:0000259" key="9">
    <source>
        <dbReference type="Pfam" id="PF03871"/>
    </source>
</evidence>
<dbReference type="GO" id="GO:0042797">
    <property type="term" value="P:tRNA transcription by RNA polymerase III"/>
    <property type="evidence" value="ECO:0007669"/>
    <property type="project" value="TreeGrafter"/>
</dbReference>
<dbReference type="GO" id="GO:0005736">
    <property type="term" value="C:RNA polymerase I complex"/>
    <property type="evidence" value="ECO:0007669"/>
    <property type="project" value="TreeGrafter"/>
</dbReference>
<dbReference type="GO" id="GO:0005665">
    <property type="term" value="C:RNA polymerase II, core complex"/>
    <property type="evidence" value="ECO:0007669"/>
    <property type="project" value="TreeGrafter"/>
</dbReference>
<keyword evidence="3" id="KW-0240">DNA-directed RNA polymerase</keyword>
<comment type="similarity">
    <text evidence="6">Belongs to the archaeal Rpo5/eukaryotic RPB5 RNA polymerase subunit family.</text>
</comment>
<dbReference type="GO" id="GO:0006366">
    <property type="term" value="P:transcription by RNA polymerase II"/>
    <property type="evidence" value="ECO:0007669"/>
    <property type="project" value="TreeGrafter"/>
</dbReference>
<dbReference type="InterPro" id="IPR036710">
    <property type="entry name" value="RNA_pol_Rpb5_N_sf"/>
</dbReference>
<dbReference type="PIRSF" id="PIRSF000747">
    <property type="entry name" value="RPB5"/>
    <property type="match status" value="1"/>
</dbReference>
<evidence type="ECO:0000313" key="10">
    <source>
        <dbReference type="EMBL" id="CAF0708438.1"/>
    </source>
</evidence>
<dbReference type="Pfam" id="PF01191">
    <property type="entry name" value="RNA_pol_Rpb5_C"/>
    <property type="match status" value="1"/>
</dbReference>
<dbReference type="InterPro" id="IPR000783">
    <property type="entry name" value="RNA_pol_subH/Rpb5_C"/>
</dbReference>
<evidence type="ECO:0000256" key="7">
    <source>
        <dbReference type="ARBA" id="ARBA00032836"/>
    </source>
</evidence>
<dbReference type="GO" id="GO:0006362">
    <property type="term" value="P:transcription elongation by RNA polymerase I"/>
    <property type="evidence" value="ECO:0007669"/>
    <property type="project" value="TreeGrafter"/>
</dbReference>
<evidence type="ECO:0000256" key="6">
    <source>
        <dbReference type="ARBA" id="ARBA00025765"/>
    </source>
</evidence>
<protein>
    <recommendedName>
        <fullName evidence="2">DNA-directed RNA polymerases I, II, and III subunit RPABC1</fullName>
    </recommendedName>
    <alternativeName>
        <fullName evidence="7">RPB5 homolog</fullName>
    </alternativeName>
</protein>
<organism evidence="10 11">
    <name type="scientific">Brachionus calyciflorus</name>
    <dbReference type="NCBI Taxonomy" id="104777"/>
    <lineage>
        <taxon>Eukaryota</taxon>
        <taxon>Metazoa</taxon>
        <taxon>Spiralia</taxon>
        <taxon>Gnathifera</taxon>
        <taxon>Rotifera</taxon>
        <taxon>Eurotatoria</taxon>
        <taxon>Monogononta</taxon>
        <taxon>Pseudotrocha</taxon>
        <taxon>Ploima</taxon>
        <taxon>Brachionidae</taxon>
        <taxon>Brachionus</taxon>
    </lineage>
</organism>
<dbReference type="Gene3D" id="3.90.940.20">
    <property type="entry name" value="RPB5-like RNA polymerase subunit"/>
    <property type="match status" value="1"/>
</dbReference>
<dbReference type="Proteomes" id="UP000663879">
    <property type="component" value="Unassembled WGS sequence"/>
</dbReference>
<evidence type="ECO:0000256" key="2">
    <source>
        <dbReference type="ARBA" id="ARBA00020809"/>
    </source>
</evidence>
<name>A0A813LX36_9BILA</name>
<proteinExistence type="inferred from homology"/>
<dbReference type="NCBIfam" id="NF007129">
    <property type="entry name" value="PRK09570.1"/>
    <property type="match status" value="1"/>
</dbReference>
<evidence type="ECO:0000313" key="11">
    <source>
        <dbReference type="Proteomes" id="UP000663879"/>
    </source>
</evidence>
<evidence type="ECO:0000256" key="4">
    <source>
        <dbReference type="ARBA" id="ARBA00023163"/>
    </source>
</evidence>
<dbReference type="EMBL" id="CAJNOC010000032">
    <property type="protein sequence ID" value="CAF0708438.1"/>
    <property type="molecule type" value="Genomic_DNA"/>
</dbReference>